<dbReference type="Gene3D" id="3.40.50.150">
    <property type="entry name" value="Vaccinia Virus protein VP39"/>
    <property type="match status" value="1"/>
</dbReference>
<evidence type="ECO:0000256" key="6">
    <source>
        <dbReference type="ARBA" id="ARBA00022603"/>
    </source>
</evidence>
<evidence type="ECO:0000256" key="7">
    <source>
        <dbReference type="ARBA" id="ARBA00022679"/>
    </source>
</evidence>
<dbReference type="NCBIfam" id="TIGR04364">
    <property type="entry name" value="methyltran_FxLD"/>
    <property type="match status" value="1"/>
</dbReference>
<evidence type="ECO:0000313" key="13">
    <source>
        <dbReference type="EMBL" id="MES0836875.1"/>
    </source>
</evidence>
<dbReference type="InterPro" id="IPR000682">
    <property type="entry name" value="PCMT"/>
</dbReference>
<keyword evidence="6 13" id="KW-0489">Methyltransferase</keyword>
<dbReference type="EC" id="2.1.1.77" evidence="3"/>
<dbReference type="Pfam" id="PF01135">
    <property type="entry name" value="PCMT"/>
    <property type="match status" value="1"/>
</dbReference>
<gene>
    <name evidence="13" type="primary">fxlM</name>
    <name evidence="13" type="ORF">ABUK86_24075</name>
</gene>
<comment type="similarity">
    <text evidence="2">Belongs to the methyltransferase superfamily. L-isoaspartyl/D-aspartyl protein methyltransferase family.</text>
</comment>
<name>A0ABV2A0K0_9ACTN</name>
<feature type="region of interest" description="Disordered" evidence="12">
    <location>
        <begin position="1"/>
        <end position="21"/>
    </location>
</feature>
<evidence type="ECO:0000256" key="11">
    <source>
        <dbReference type="ARBA" id="ARBA00031350"/>
    </source>
</evidence>
<dbReference type="PANTHER" id="PTHR11579">
    <property type="entry name" value="PROTEIN-L-ISOASPARTATE O-METHYLTRANSFERASE"/>
    <property type="match status" value="1"/>
</dbReference>
<evidence type="ECO:0000256" key="9">
    <source>
        <dbReference type="ARBA" id="ARBA00030757"/>
    </source>
</evidence>
<evidence type="ECO:0000256" key="2">
    <source>
        <dbReference type="ARBA" id="ARBA00005369"/>
    </source>
</evidence>
<keyword evidence="14" id="KW-1185">Reference proteome</keyword>
<sequence length="427" mass="45808">MTTSDTSAPAPDAPAPDTDRADEMRERLITRLQAVKALRTEPVVRAVRTVPRHLFAPEFPLGEVYDLTTVLRTRFTDDGAATSSVSATWVQTLMLERAAIRPGMRVLEVGSGGYNAALIAEMVGPTGAVTSIDIDPAVIDRARTHLTRTGYADRVELVVGDAEHGCSDGAPYNRIVVTVAATDLPPAWIHQLVEGGRLVLPLGVRGFQRIYAFTRHGRLLLGETGNHAGFVPMQGLGAPASATVPVTDTVGLTTDADPVPAPENLPGVFALPAHERFTGVRIGGTEPFSTLQMWMATRLPHFATLTGTVDDFPHKPMTRDLTPAMWDGTSLAYLLSPAMPQNPSRCEFVACGHGPGAAAMVTLLADHARRWERGHRGGPGPRFLAHLAHPALPPSDGVVRTRHTRLLALWDQVEGNHGLDWPADPGP</sequence>
<evidence type="ECO:0000256" key="5">
    <source>
        <dbReference type="ARBA" id="ARBA00022490"/>
    </source>
</evidence>
<dbReference type="InterPro" id="IPR027573">
    <property type="entry name" value="Methyltran_FxLD"/>
</dbReference>
<feature type="compositionally biased region" description="Low complexity" evidence="12">
    <location>
        <begin position="1"/>
        <end position="10"/>
    </location>
</feature>
<dbReference type="GO" id="GO:0008168">
    <property type="term" value="F:methyltransferase activity"/>
    <property type="evidence" value="ECO:0007669"/>
    <property type="project" value="UniProtKB-KW"/>
</dbReference>
<keyword evidence="7" id="KW-0808">Transferase</keyword>
<dbReference type="InterPro" id="IPR029063">
    <property type="entry name" value="SAM-dependent_MTases_sf"/>
</dbReference>
<evidence type="ECO:0000256" key="10">
    <source>
        <dbReference type="ARBA" id="ARBA00031323"/>
    </source>
</evidence>
<dbReference type="Proteomes" id="UP001432401">
    <property type="component" value="Unassembled WGS sequence"/>
</dbReference>
<evidence type="ECO:0000256" key="12">
    <source>
        <dbReference type="SAM" id="MobiDB-lite"/>
    </source>
</evidence>
<proteinExistence type="inferred from homology"/>
<comment type="subcellular location">
    <subcellularLocation>
        <location evidence="1">Cytoplasm</location>
    </subcellularLocation>
</comment>
<evidence type="ECO:0000256" key="4">
    <source>
        <dbReference type="ARBA" id="ARBA00013346"/>
    </source>
</evidence>
<organism evidence="13 14">
    <name type="scientific">Nocardiopsis tropica</name>
    <dbReference type="NCBI Taxonomy" id="109330"/>
    <lineage>
        <taxon>Bacteria</taxon>
        <taxon>Bacillati</taxon>
        <taxon>Actinomycetota</taxon>
        <taxon>Actinomycetes</taxon>
        <taxon>Streptosporangiales</taxon>
        <taxon>Nocardiopsidaceae</taxon>
        <taxon>Nocardiopsis</taxon>
    </lineage>
</organism>
<dbReference type="RefSeq" id="WP_352985756.1">
    <property type="nucleotide sequence ID" value="NZ_JBEQNA010000013.1"/>
</dbReference>
<reference evidence="13 14" key="1">
    <citation type="submission" date="2024-06" db="EMBL/GenBank/DDBJ databases">
        <authorList>
            <person name="Bataeva Y.V."/>
            <person name="Grigorian L.N."/>
            <person name="Solomentsev V.I."/>
        </authorList>
    </citation>
    <scope>NUCLEOTIDE SEQUENCE [LARGE SCALE GENOMIC DNA]</scope>
    <source>
        <strain evidence="14">SCPM-O-B-12605 (RCAM04882)</strain>
    </source>
</reference>
<evidence type="ECO:0000313" key="14">
    <source>
        <dbReference type="Proteomes" id="UP001432401"/>
    </source>
</evidence>
<keyword evidence="8" id="KW-0949">S-adenosyl-L-methionine</keyword>
<dbReference type="SUPFAM" id="SSF53335">
    <property type="entry name" value="S-adenosyl-L-methionine-dependent methyltransferases"/>
    <property type="match status" value="1"/>
</dbReference>
<dbReference type="EMBL" id="JBEQNB010000014">
    <property type="protein sequence ID" value="MES0836875.1"/>
    <property type="molecule type" value="Genomic_DNA"/>
</dbReference>
<keyword evidence="5" id="KW-0963">Cytoplasm</keyword>
<comment type="caution">
    <text evidence="13">The sequence shown here is derived from an EMBL/GenBank/DDBJ whole genome shotgun (WGS) entry which is preliminary data.</text>
</comment>
<dbReference type="GO" id="GO:0032259">
    <property type="term" value="P:methylation"/>
    <property type="evidence" value="ECO:0007669"/>
    <property type="project" value="UniProtKB-KW"/>
</dbReference>
<dbReference type="CDD" id="cd02440">
    <property type="entry name" value="AdoMet_MTases"/>
    <property type="match status" value="1"/>
</dbReference>
<evidence type="ECO:0000256" key="1">
    <source>
        <dbReference type="ARBA" id="ARBA00004496"/>
    </source>
</evidence>
<accession>A0ABV2A0K0</accession>
<evidence type="ECO:0000256" key="3">
    <source>
        <dbReference type="ARBA" id="ARBA00011890"/>
    </source>
</evidence>
<dbReference type="PANTHER" id="PTHR11579:SF0">
    <property type="entry name" value="PROTEIN-L-ISOASPARTATE(D-ASPARTATE) O-METHYLTRANSFERASE"/>
    <property type="match status" value="1"/>
</dbReference>
<protein>
    <recommendedName>
        <fullName evidence="4">Protein-L-isoaspartate O-methyltransferase</fullName>
        <ecNumber evidence="3">2.1.1.77</ecNumber>
    </recommendedName>
    <alternativeName>
        <fullName evidence="11">L-isoaspartyl protein carboxyl methyltransferase</fullName>
    </alternativeName>
    <alternativeName>
        <fullName evidence="9">Protein L-isoaspartyl methyltransferase</fullName>
    </alternativeName>
    <alternativeName>
        <fullName evidence="10">Protein-beta-aspartate methyltransferase</fullName>
    </alternativeName>
</protein>
<evidence type="ECO:0000256" key="8">
    <source>
        <dbReference type="ARBA" id="ARBA00022691"/>
    </source>
</evidence>